<dbReference type="InterPro" id="IPR001937">
    <property type="entry name" value="GalP_UDPtransf1"/>
</dbReference>
<gene>
    <name evidence="19" type="primary">galT</name>
    <name evidence="19" type="ORF">PEDI_37040</name>
</gene>
<dbReference type="InterPro" id="IPR019779">
    <property type="entry name" value="GalP_UDPtransf1_His-AS"/>
</dbReference>
<dbReference type="GO" id="GO:0008108">
    <property type="term" value="F:UDP-glucose:hexose-1-phosphate uridylyltransferase activity"/>
    <property type="evidence" value="ECO:0007669"/>
    <property type="project" value="UniProtKB-UniRule"/>
</dbReference>
<proteinExistence type="inferred from homology"/>
<feature type="binding site" evidence="15">
    <location>
        <position position="166"/>
    </location>
    <ligand>
        <name>Zn(2+)</name>
        <dbReference type="ChEBI" id="CHEBI:29105"/>
    </ligand>
</feature>
<evidence type="ECO:0000256" key="12">
    <source>
        <dbReference type="NCBIfam" id="TIGR00209"/>
    </source>
</evidence>
<evidence type="ECO:0000256" key="14">
    <source>
        <dbReference type="PIRSR" id="PIRSR000808-2"/>
    </source>
</evidence>
<dbReference type="PANTHER" id="PTHR11943:SF1">
    <property type="entry name" value="GALACTOSE-1-PHOSPHATE URIDYLYLTRANSFERASE"/>
    <property type="match status" value="1"/>
</dbReference>
<dbReference type="Pfam" id="PF02744">
    <property type="entry name" value="GalP_UDP_tr_C"/>
    <property type="match status" value="1"/>
</dbReference>
<evidence type="ECO:0000256" key="8">
    <source>
        <dbReference type="ARBA" id="ARBA00022723"/>
    </source>
</evidence>
<dbReference type="PROSITE" id="PS00117">
    <property type="entry name" value="GAL_P_UDP_TRANSF_I"/>
    <property type="match status" value="1"/>
</dbReference>
<dbReference type="AlphaFoldDB" id="A0AAN4W2M2"/>
<evidence type="ECO:0000256" key="7">
    <source>
        <dbReference type="ARBA" id="ARBA00022695"/>
    </source>
</evidence>
<keyword evidence="10 16" id="KW-0299">Galactose metabolism</keyword>
<keyword evidence="9 15" id="KW-0862">Zinc</keyword>
<evidence type="ECO:0000256" key="11">
    <source>
        <dbReference type="ARBA" id="ARBA00023277"/>
    </source>
</evidence>
<organism evidence="19 20">
    <name type="scientific">Persicobacter diffluens</name>
    <dbReference type="NCBI Taxonomy" id="981"/>
    <lineage>
        <taxon>Bacteria</taxon>
        <taxon>Pseudomonadati</taxon>
        <taxon>Bacteroidota</taxon>
        <taxon>Cytophagia</taxon>
        <taxon>Cytophagales</taxon>
        <taxon>Persicobacteraceae</taxon>
        <taxon>Persicobacter</taxon>
    </lineage>
</organism>
<feature type="active site" description="Tele-UMP-histidine intermediate" evidence="13">
    <location>
        <position position="168"/>
    </location>
</feature>
<feature type="binding site" description="in other chain" evidence="14">
    <location>
        <begin position="77"/>
        <end position="78"/>
    </location>
    <ligand>
        <name>UDP-alpha-D-glucose</name>
        <dbReference type="ChEBI" id="CHEBI:58885"/>
        <note>ligand shared between dimeric partners</note>
    </ligand>
</feature>
<comment type="catalytic activity">
    <reaction evidence="1 16">
        <text>alpha-D-galactose 1-phosphate + UDP-alpha-D-glucose = alpha-D-glucose 1-phosphate + UDP-alpha-D-galactose</text>
        <dbReference type="Rhea" id="RHEA:13989"/>
        <dbReference type="ChEBI" id="CHEBI:58336"/>
        <dbReference type="ChEBI" id="CHEBI:58601"/>
        <dbReference type="ChEBI" id="CHEBI:58885"/>
        <dbReference type="ChEBI" id="CHEBI:66914"/>
        <dbReference type="EC" id="2.7.7.12"/>
    </reaction>
</comment>
<dbReference type="NCBIfam" id="TIGR00209">
    <property type="entry name" value="galT_1"/>
    <property type="match status" value="1"/>
</dbReference>
<dbReference type="Gene3D" id="3.30.428.10">
    <property type="entry name" value="HIT-like"/>
    <property type="match status" value="2"/>
</dbReference>
<feature type="binding site" description="in other chain" evidence="14">
    <location>
        <position position="61"/>
    </location>
    <ligand>
        <name>UDP-alpha-D-glucose</name>
        <dbReference type="ChEBI" id="CHEBI:58885"/>
        <note>ligand shared between dimeric partners</note>
    </ligand>
</feature>
<feature type="binding site" evidence="15">
    <location>
        <position position="115"/>
    </location>
    <ligand>
        <name>Zn(2+)</name>
        <dbReference type="ChEBI" id="CHEBI:29105"/>
    </ligand>
</feature>
<feature type="binding site" description="in other chain" evidence="14">
    <location>
        <position position="155"/>
    </location>
    <ligand>
        <name>UDP-alpha-D-glucose</name>
        <dbReference type="ChEBI" id="CHEBI:58885"/>
        <note>ligand shared between dimeric partners</note>
    </ligand>
</feature>
<dbReference type="PANTHER" id="PTHR11943">
    <property type="entry name" value="GALACTOSE-1-PHOSPHATE URIDYLYLTRANSFERASE"/>
    <property type="match status" value="1"/>
</dbReference>
<keyword evidence="7 16" id="KW-0548">Nucleotidyltransferase</keyword>
<dbReference type="EC" id="2.7.7.12" evidence="4 12"/>
<comment type="cofactor">
    <cofactor evidence="15">
        <name>Zn(2+)</name>
        <dbReference type="ChEBI" id="CHEBI:29105"/>
    </cofactor>
    <text evidence="15">Binds 1 zinc ion per subunit.</text>
</comment>
<evidence type="ECO:0000256" key="9">
    <source>
        <dbReference type="ARBA" id="ARBA00022833"/>
    </source>
</evidence>
<keyword evidence="20" id="KW-1185">Reference proteome</keyword>
<feature type="domain" description="Galactose-1-phosphate uridyl transferase C-terminal" evidence="18">
    <location>
        <begin position="185"/>
        <end position="346"/>
    </location>
</feature>
<evidence type="ECO:0000256" key="1">
    <source>
        <dbReference type="ARBA" id="ARBA00001107"/>
    </source>
</evidence>
<comment type="caution">
    <text evidence="19">The sequence shown here is derived from an EMBL/GenBank/DDBJ whole genome shotgun (WGS) entry which is preliminary data.</text>
</comment>
<feature type="domain" description="Galactose-1-phosphate uridyl transferase N-terminal" evidence="17">
    <location>
        <begin position="3"/>
        <end position="178"/>
    </location>
</feature>
<evidence type="ECO:0000256" key="13">
    <source>
        <dbReference type="PIRSR" id="PIRSR000808-1"/>
    </source>
</evidence>
<comment type="pathway">
    <text evidence="2 16">Carbohydrate metabolism; galactose metabolism.</text>
</comment>
<name>A0AAN4W2M2_9BACT</name>
<evidence type="ECO:0000256" key="16">
    <source>
        <dbReference type="RuleBase" id="RU000506"/>
    </source>
</evidence>
<evidence type="ECO:0000256" key="4">
    <source>
        <dbReference type="ARBA" id="ARBA00012384"/>
    </source>
</evidence>
<dbReference type="PIRSF" id="PIRSF000808">
    <property type="entry name" value="GalT"/>
    <property type="match status" value="1"/>
</dbReference>
<evidence type="ECO:0000313" key="19">
    <source>
        <dbReference type="EMBL" id="GJM63152.1"/>
    </source>
</evidence>
<evidence type="ECO:0000256" key="5">
    <source>
        <dbReference type="ARBA" id="ARBA00016340"/>
    </source>
</evidence>
<dbReference type="EMBL" id="BQKE01000002">
    <property type="protein sequence ID" value="GJM63152.1"/>
    <property type="molecule type" value="Genomic_DNA"/>
</dbReference>
<reference evidence="19 20" key="1">
    <citation type="submission" date="2021-12" db="EMBL/GenBank/DDBJ databases">
        <title>Genome sequencing of bacteria with rrn-lacking chromosome and rrn-plasmid.</title>
        <authorList>
            <person name="Anda M."/>
            <person name="Iwasaki W."/>
        </authorList>
    </citation>
    <scope>NUCLEOTIDE SEQUENCE [LARGE SCALE GENOMIC DNA]</scope>
    <source>
        <strain evidence="19 20">NBRC 15940</strain>
    </source>
</reference>
<evidence type="ECO:0000313" key="20">
    <source>
        <dbReference type="Proteomes" id="UP001310022"/>
    </source>
</evidence>
<dbReference type="CDD" id="cd00608">
    <property type="entry name" value="GalT"/>
    <property type="match status" value="1"/>
</dbReference>
<keyword evidence="11 16" id="KW-0119">Carbohydrate metabolism</keyword>
<accession>A0AAN4W2M2</accession>
<feature type="binding site" description="in other chain" evidence="14">
    <location>
        <begin position="161"/>
        <end position="163"/>
    </location>
    <ligand>
        <name>UDP-alpha-D-glucose</name>
        <dbReference type="ChEBI" id="CHEBI:58885"/>
        <note>ligand shared between dimeric partners</note>
    </ligand>
</feature>
<dbReference type="InterPro" id="IPR036265">
    <property type="entry name" value="HIT-like_sf"/>
</dbReference>
<feature type="binding site" evidence="14">
    <location>
        <begin position="28"/>
        <end position="31"/>
    </location>
    <ligand>
        <name>UDP-alpha-D-glucose</name>
        <dbReference type="ChEBI" id="CHEBI:58885"/>
        <note>ligand shared between dimeric partners</note>
    </ligand>
</feature>
<feature type="binding site" description="in other chain" evidence="14">
    <location>
        <position position="325"/>
    </location>
    <ligand>
        <name>UDP-alpha-D-glucose</name>
        <dbReference type="ChEBI" id="CHEBI:58885"/>
        <note>ligand shared between dimeric partners</note>
    </ligand>
</feature>
<dbReference type="GO" id="GO:0005737">
    <property type="term" value="C:cytoplasm"/>
    <property type="evidence" value="ECO:0007669"/>
    <property type="project" value="TreeGrafter"/>
</dbReference>
<sequence length="347" mass="40130">MANFNFEDHPHRRYNPLTGEWVQVSPHRAKRPWQGQVEKIEEVKRPEHDESCYLCARNTRANGEVNPDYQDVWSFDNDFAALLEDIPTGSYEKGGLLKAESERGICKVIVFSPRHDLTIPEMEVNEISKVVDLWAKEYEELGAKDFINHVQIFENKGSVMGCSNPHPHGQIWAQETLPDLPAKKQENQLKYFESKNSNLLVDYVRMELDMQERIIFENEHFVALVPFWAIWPFEAMILPKRQISNITEMTAAERVAFADAYKRMTVRYDNLFECSFPYSAGIHQAPTDGKDHPEWQLHMTFLPPLLRSATVKKFMVGYELLANAQRDITAEGAANRLRALSETHYKG</sequence>
<evidence type="ECO:0000256" key="3">
    <source>
        <dbReference type="ARBA" id="ARBA00010951"/>
    </source>
</evidence>
<dbReference type="GO" id="GO:0033499">
    <property type="term" value="P:galactose catabolic process via UDP-galactose, Leloir pathway"/>
    <property type="evidence" value="ECO:0007669"/>
    <property type="project" value="TreeGrafter"/>
</dbReference>
<evidence type="ECO:0000259" key="17">
    <source>
        <dbReference type="Pfam" id="PF01087"/>
    </source>
</evidence>
<dbReference type="SUPFAM" id="SSF54197">
    <property type="entry name" value="HIT-like"/>
    <property type="match status" value="2"/>
</dbReference>
<dbReference type="NCBIfam" id="NF008724">
    <property type="entry name" value="PRK11720.1"/>
    <property type="match status" value="1"/>
</dbReference>
<comment type="similarity">
    <text evidence="3 16">Belongs to the galactose-1-phosphate uridylyltransferase type 1 family.</text>
</comment>
<feature type="binding site" evidence="15">
    <location>
        <position position="52"/>
    </location>
    <ligand>
        <name>Zn(2+)</name>
        <dbReference type="ChEBI" id="CHEBI:29105"/>
    </ligand>
</feature>
<feature type="binding site" evidence="14">
    <location>
        <begin position="318"/>
        <end position="319"/>
    </location>
    <ligand>
        <name>UDP-alpha-D-glucose</name>
        <dbReference type="ChEBI" id="CHEBI:58885"/>
        <note>ligand shared between dimeric partners</note>
    </ligand>
</feature>
<dbReference type="InterPro" id="IPR005850">
    <property type="entry name" value="GalP_Utransf_C"/>
</dbReference>
<feature type="binding site" description="in other chain" evidence="14">
    <location>
        <position position="170"/>
    </location>
    <ligand>
        <name>UDP-alpha-D-glucose</name>
        <dbReference type="ChEBI" id="CHEBI:58885"/>
        <note>ligand shared between dimeric partners</note>
    </ligand>
</feature>
<dbReference type="Pfam" id="PF01087">
    <property type="entry name" value="GalP_UDP_transf"/>
    <property type="match status" value="1"/>
</dbReference>
<evidence type="ECO:0000256" key="2">
    <source>
        <dbReference type="ARBA" id="ARBA00004947"/>
    </source>
</evidence>
<dbReference type="InterPro" id="IPR005849">
    <property type="entry name" value="GalP_Utransf_N"/>
</dbReference>
<dbReference type="RefSeq" id="WP_338238358.1">
    <property type="nucleotide sequence ID" value="NZ_BQKE01000002.1"/>
</dbReference>
<protein>
    <recommendedName>
        <fullName evidence="5 12">Galactose-1-phosphate uridylyltransferase</fullName>
        <ecNumber evidence="4 12">2.7.7.12</ecNumber>
    </recommendedName>
</protein>
<keyword evidence="6 16" id="KW-0808">Transferase</keyword>
<dbReference type="GO" id="GO:0008270">
    <property type="term" value="F:zinc ion binding"/>
    <property type="evidence" value="ECO:0007669"/>
    <property type="project" value="InterPro"/>
</dbReference>
<keyword evidence="8 15" id="KW-0479">Metal-binding</keyword>
<evidence type="ECO:0000259" key="18">
    <source>
        <dbReference type="Pfam" id="PF02744"/>
    </source>
</evidence>
<dbReference type="Proteomes" id="UP001310022">
    <property type="component" value="Unassembled WGS sequence"/>
</dbReference>
<evidence type="ECO:0000256" key="6">
    <source>
        <dbReference type="ARBA" id="ARBA00022679"/>
    </source>
</evidence>
<evidence type="ECO:0000256" key="10">
    <source>
        <dbReference type="ARBA" id="ARBA00023144"/>
    </source>
</evidence>
<feature type="binding site" evidence="15">
    <location>
        <position position="55"/>
    </location>
    <ligand>
        <name>Zn(2+)</name>
        <dbReference type="ChEBI" id="CHEBI:29105"/>
    </ligand>
</feature>
<dbReference type="FunFam" id="3.30.428.10:FF:000002">
    <property type="entry name" value="Galactose-1-phosphate uridylyltransferase"/>
    <property type="match status" value="1"/>
</dbReference>
<feature type="binding site" evidence="14">
    <location>
        <begin position="313"/>
        <end position="314"/>
    </location>
    <ligand>
        <name>UDP-alpha-D-glucose</name>
        <dbReference type="ChEBI" id="CHEBI:58885"/>
        <note>ligand shared between dimeric partners</note>
    </ligand>
</feature>
<evidence type="ECO:0000256" key="15">
    <source>
        <dbReference type="PIRSR" id="PIRSR000808-3"/>
    </source>
</evidence>
<dbReference type="FunFam" id="3.30.428.10:FF:000001">
    <property type="entry name" value="Galactose-1-phosphate uridylyltransferase"/>
    <property type="match status" value="1"/>
</dbReference>